<evidence type="ECO:0000256" key="1">
    <source>
        <dbReference type="ARBA" id="ARBA00010116"/>
    </source>
</evidence>
<dbReference type="Gene3D" id="2.60.40.2030">
    <property type="match status" value="1"/>
</dbReference>
<feature type="domain" description="Calx-beta" evidence="6">
    <location>
        <begin position="54"/>
        <end position="149"/>
    </location>
</feature>
<dbReference type="EMBL" id="JBHMAG010000029">
    <property type="protein sequence ID" value="MFB9756841.1"/>
    <property type="molecule type" value="Genomic_DNA"/>
</dbReference>
<evidence type="ECO:0000313" key="8">
    <source>
        <dbReference type="EMBL" id="MFB9756841.1"/>
    </source>
</evidence>
<evidence type="ECO:0000256" key="5">
    <source>
        <dbReference type="SAM" id="SignalP"/>
    </source>
</evidence>
<dbReference type="SUPFAM" id="SSF141072">
    <property type="entry name" value="CalX-like"/>
    <property type="match status" value="1"/>
</dbReference>
<dbReference type="RefSeq" id="WP_344904455.1">
    <property type="nucleotide sequence ID" value="NZ_BAAAYO010000002.1"/>
</dbReference>
<dbReference type="Pfam" id="PF03160">
    <property type="entry name" value="Calx-beta"/>
    <property type="match status" value="1"/>
</dbReference>
<evidence type="ECO:0000256" key="3">
    <source>
        <dbReference type="ARBA" id="ARBA00022737"/>
    </source>
</evidence>
<dbReference type="Proteomes" id="UP001589619">
    <property type="component" value="Unassembled WGS sequence"/>
</dbReference>
<dbReference type="SUPFAM" id="SSF49373">
    <property type="entry name" value="Invasin/intimin cell-adhesion fragments"/>
    <property type="match status" value="1"/>
</dbReference>
<dbReference type="SMART" id="SM00237">
    <property type="entry name" value="Calx_beta"/>
    <property type="match status" value="1"/>
</dbReference>
<feature type="chain" id="PRO_5046240522" evidence="5">
    <location>
        <begin position="25"/>
        <end position="278"/>
    </location>
</feature>
<comment type="similarity">
    <text evidence="1">Belongs to the intimin/invasin family.</text>
</comment>
<proteinExistence type="inferred from homology"/>
<sequence length="278" mass="30584">MRRFFYVFGLVMLLHIFISQSLMASEGTKQNTAPNHNVPSNAFQEMKESVIGSVYVNQYVTGGPKWFVKNVQVYEGAKSAKLTLLRMDASVMQAVYYTTVDDTAIAPLDYVSNTGQVLFNPGEWEKMIEIAIVNDAVLGMEKQFWVVLSDTSGDFSSITVRASVVIMDNSPSKIRLFLLKVDDENYDVYVNVRNSKGMPLVNQTVIFNTTIGTLVSSAVTDEYGEANVRLNSKTSGSGILSASLSSGVTVKSNIYFDITPLSINTGSTDSEVKLTDIR</sequence>
<evidence type="ECO:0000256" key="4">
    <source>
        <dbReference type="ARBA" id="ARBA00022837"/>
    </source>
</evidence>
<dbReference type="InterPro" id="IPR003644">
    <property type="entry name" value="Calx_beta"/>
</dbReference>
<organism evidence="8 9">
    <name type="scientific">Paenibacillus hodogayensis</name>
    <dbReference type="NCBI Taxonomy" id="279208"/>
    <lineage>
        <taxon>Bacteria</taxon>
        <taxon>Bacillati</taxon>
        <taxon>Bacillota</taxon>
        <taxon>Bacilli</taxon>
        <taxon>Bacillales</taxon>
        <taxon>Paenibacillaceae</taxon>
        <taxon>Paenibacillus</taxon>
    </lineage>
</organism>
<dbReference type="InterPro" id="IPR008964">
    <property type="entry name" value="Invasin/intimin_cell_adhesion"/>
</dbReference>
<feature type="domain" description="Big-1" evidence="7">
    <location>
        <begin position="163"/>
        <end position="254"/>
    </location>
</feature>
<dbReference type="InterPro" id="IPR003344">
    <property type="entry name" value="Big_1_dom"/>
</dbReference>
<keyword evidence="4" id="KW-0106">Calcium</keyword>
<keyword evidence="3" id="KW-0677">Repeat</keyword>
<keyword evidence="2 5" id="KW-0732">Signal</keyword>
<comment type="caution">
    <text evidence="8">The sequence shown here is derived from an EMBL/GenBank/DDBJ whole genome shotgun (WGS) entry which is preliminary data.</text>
</comment>
<evidence type="ECO:0000259" key="7">
    <source>
        <dbReference type="SMART" id="SM00634"/>
    </source>
</evidence>
<dbReference type="Gene3D" id="2.60.40.10">
    <property type="entry name" value="Immunoglobulins"/>
    <property type="match status" value="1"/>
</dbReference>
<reference evidence="8 9" key="1">
    <citation type="submission" date="2024-09" db="EMBL/GenBank/DDBJ databases">
        <authorList>
            <person name="Sun Q."/>
            <person name="Mori K."/>
        </authorList>
    </citation>
    <scope>NUCLEOTIDE SEQUENCE [LARGE SCALE GENOMIC DNA]</scope>
    <source>
        <strain evidence="8 9">JCM 12520</strain>
    </source>
</reference>
<keyword evidence="9" id="KW-1185">Reference proteome</keyword>
<feature type="signal peptide" evidence="5">
    <location>
        <begin position="1"/>
        <end position="24"/>
    </location>
</feature>
<dbReference type="Pfam" id="PF02369">
    <property type="entry name" value="Big_1"/>
    <property type="match status" value="1"/>
</dbReference>
<dbReference type="SMART" id="SM00634">
    <property type="entry name" value="BID_1"/>
    <property type="match status" value="1"/>
</dbReference>
<dbReference type="InterPro" id="IPR038081">
    <property type="entry name" value="CalX-like_sf"/>
</dbReference>
<evidence type="ECO:0000259" key="6">
    <source>
        <dbReference type="SMART" id="SM00237"/>
    </source>
</evidence>
<dbReference type="InterPro" id="IPR013783">
    <property type="entry name" value="Ig-like_fold"/>
</dbReference>
<protein>
    <submittedName>
        <fullName evidence="8">Calx-beta domain-containing protein</fullName>
    </submittedName>
</protein>
<evidence type="ECO:0000256" key="2">
    <source>
        <dbReference type="ARBA" id="ARBA00022729"/>
    </source>
</evidence>
<name>A0ABV5W8E5_9BACL</name>
<evidence type="ECO:0000313" key="9">
    <source>
        <dbReference type="Proteomes" id="UP001589619"/>
    </source>
</evidence>
<accession>A0ABV5W8E5</accession>
<gene>
    <name evidence="8" type="ORF">ACFFNY_35185</name>
</gene>